<evidence type="ECO:0000256" key="1">
    <source>
        <dbReference type="ARBA" id="ARBA00022475"/>
    </source>
</evidence>
<evidence type="ECO:0000259" key="7">
    <source>
        <dbReference type="SMART" id="SM00842"/>
    </source>
</evidence>
<dbReference type="InterPro" id="IPR003494">
    <property type="entry name" value="SHS2_FtsA"/>
</dbReference>
<evidence type="ECO:0000256" key="6">
    <source>
        <dbReference type="PIRNR" id="PIRNR003101"/>
    </source>
</evidence>
<accession>U5N652</accession>
<dbReference type="STRING" id="946483.Cenrod_0883"/>
<dbReference type="SMART" id="SM00842">
    <property type="entry name" value="FtsA"/>
    <property type="match status" value="1"/>
</dbReference>
<gene>
    <name evidence="5 8" type="primary">ftsA</name>
    <name evidence="8" type="ORF">Cenrod_0883</name>
</gene>
<dbReference type="AlphaFoldDB" id="U5N652"/>
<keyword evidence="3 5" id="KW-0472">Membrane</keyword>
<dbReference type="SUPFAM" id="SSF53067">
    <property type="entry name" value="Actin-like ATPase domain"/>
    <property type="match status" value="2"/>
</dbReference>
<dbReference type="Gene3D" id="3.30.420.40">
    <property type="match status" value="2"/>
</dbReference>
<dbReference type="InterPro" id="IPR050696">
    <property type="entry name" value="FtsA/MreB"/>
</dbReference>
<comment type="subunit">
    <text evidence="5">Self-interacts. Interacts with FtsZ.</text>
</comment>
<protein>
    <recommendedName>
        <fullName evidence="5 6">Cell division protein FtsA</fullName>
    </recommendedName>
</protein>
<dbReference type="eggNOG" id="COG0849">
    <property type="taxonomic scope" value="Bacteria"/>
</dbReference>
<dbReference type="GO" id="GO:0043093">
    <property type="term" value="P:FtsZ-dependent cytokinesis"/>
    <property type="evidence" value="ECO:0007669"/>
    <property type="project" value="UniProtKB-UniRule"/>
</dbReference>
<dbReference type="InterPro" id="IPR020823">
    <property type="entry name" value="Cell_div_FtsA"/>
</dbReference>
<keyword evidence="9" id="KW-1185">Reference proteome</keyword>
<dbReference type="RefSeq" id="WP_022771806.1">
    <property type="nucleotide sequence ID" value="NC_022576.1"/>
</dbReference>
<name>U5N652_9BURK</name>
<evidence type="ECO:0000256" key="3">
    <source>
        <dbReference type="ARBA" id="ARBA00023136"/>
    </source>
</evidence>
<comment type="function">
    <text evidence="5 6">Cell division protein that is involved in the assembly of the Z ring. May serve as a membrane anchor for the Z ring.</text>
</comment>
<evidence type="ECO:0000256" key="2">
    <source>
        <dbReference type="ARBA" id="ARBA00022618"/>
    </source>
</evidence>
<keyword evidence="4 5" id="KW-0131">Cell cycle</keyword>
<organism evidence="8 9">
    <name type="scientific">Candidatus Symbiobacter mobilis CR</name>
    <dbReference type="NCBI Taxonomy" id="946483"/>
    <lineage>
        <taxon>Bacteria</taxon>
        <taxon>Pseudomonadati</taxon>
        <taxon>Pseudomonadota</taxon>
        <taxon>Betaproteobacteria</taxon>
        <taxon>Burkholderiales</taxon>
        <taxon>Comamonadaceae</taxon>
    </lineage>
</organism>
<dbReference type="KEGG" id="cbx:Cenrod_0883"/>
<dbReference type="HAMAP" id="MF_02033">
    <property type="entry name" value="FtsA"/>
    <property type="match status" value="1"/>
</dbReference>
<dbReference type="GO" id="GO:0009898">
    <property type="term" value="C:cytoplasmic side of plasma membrane"/>
    <property type="evidence" value="ECO:0007669"/>
    <property type="project" value="UniProtKB-UniRule"/>
</dbReference>
<dbReference type="HOGENOM" id="CLU_037850_3_2_4"/>
<dbReference type="Pfam" id="PF02491">
    <property type="entry name" value="SHS2_FTSA"/>
    <property type="match status" value="1"/>
</dbReference>
<sequence length="420" mass="44692">MGSDNKELLTALDVGTSQVRCVVAQLAQERDGAAQAYEVLGVGTAPCSGVRQGVVNDMDATVDAIHNATNGAVAACGCDVTRVVVGISGSHLRFGNGNGSSHLPHQEVLQSDVDHVVHIASLIGLPEETDQLYVEPQEFGVQQGWVRHPVGMTTSWIDAHVHVVTGLHVHIEDLRRCVLRSGIEVQCIIPASRASSASVLTADEREHGVILLDVGAGTTDIAVFADGALRCTGVIPIGGNLVTSDIVQVVHTQTIDAERLKIEEGYALRTLPGVDGTQLLAVPGIGGSASRMIERDYLAMVIEARWREIFLLVLMWLGEAECELAKTMGVVLTGGSCLTPGVAALCSQVMHVQSVRLGAPSYDGLYADVVNNPGFATAMGLLDVGMQKRFMPRRTASQQQWPGKLKSLWSDAMDWLHGEG</sequence>
<evidence type="ECO:0000256" key="5">
    <source>
        <dbReference type="HAMAP-Rule" id="MF_02033"/>
    </source>
</evidence>
<dbReference type="NCBIfam" id="TIGR01174">
    <property type="entry name" value="ftsA"/>
    <property type="match status" value="1"/>
</dbReference>
<dbReference type="InterPro" id="IPR043129">
    <property type="entry name" value="ATPase_NBD"/>
</dbReference>
<proteinExistence type="inferred from homology"/>
<reference evidence="8 9" key="1">
    <citation type="journal article" date="2013" name="Genome Biol.">
        <title>Genomic analysis reveals key aspects of prokaryotic symbiosis in the phototrophic consortium "Chlorochromatium aggregatum".</title>
        <authorList>
            <person name="Liu Z."/>
            <person name="Muller J."/>
            <person name="Li T."/>
            <person name="Alvey R.M."/>
            <person name="Vogl K."/>
            <person name="Frigaard N.U."/>
            <person name="Rockwell N.C."/>
            <person name="Boyd E.S."/>
            <person name="Tomsho L.P."/>
            <person name="Schuster S.C."/>
            <person name="Henke P."/>
            <person name="Rohde M."/>
            <person name="Overmann J."/>
            <person name="Bryant D.A."/>
        </authorList>
    </citation>
    <scope>NUCLEOTIDE SEQUENCE [LARGE SCALE GENOMIC DNA]</scope>
    <source>
        <strain evidence="8">CR</strain>
    </source>
</reference>
<keyword evidence="1 5" id="KW-1003">Cell membrane</keyword>
<dbReference type="PANTHER" id="PTHR32432:SF4">
    <property type="entry name" value="CELL DIVISION PROTEIN FTSA"/>
    <property type="match status" value="1"/>
</dbReference>
<dbReference type="CDD" id="cd24048">
    <property type="entry name" value="ASKHA_NBD_FtsA"/>
    <property type="match status" value="1"/>
</dbReference>
<comment type="similarity">
    <text evidence="5 6">Belongs to the FtsA/MreB family.</text>
</comment>
<evidence type="ECO:0000313" key="8">
    <source>
        <dbReference type="EMBL" id="AGX86986.1"/>
    </source>
</evidence>
<dbReference type="GO" id="GO:0032153">
    <property type="term" value="C:cell division site"/>
    <property type="evidence" value="ECO:0007669"/>
    <property type="project" value="UniProtKB-UniRule"/>
</dbReference>
<keyword evidence="2 5" id="KW-0132">Cell division</keyword>
<feature type="domain" description="SHS2" evidence="7">
    <location>
        <begin position="9"/>
        <end position="199"/>
    </location>
</feature>
<dbReference type="PIRSF" id="PIRSF003101">
    <property type="entry name" value="FtsA"/>
    <property type="match status" value="1"/>
</dbReference>
<dbReference type="Proteomes" id="UP000017184">
    <property type="component" value="Chromosome"/>
</dbReference>
<dbReference type="EMBL" id="CP004885">
    <property type="protein sequence ID" value="AGX86986.1"/>
    <property type="molecule type" value="Genomic_DNA"/>
</dbReference>
<dbReference type="PANTHER" id="PTHR32432">
    <property type="entry name" value="CELL DIVISION PROTEIN FTSA-RELATED"/>
    <property type="match status" value="1"/>
</dbReference>
<comment type="subcellular location">
    <subcellularLocation>
        <location evidence="5">Cell membrane</location>
        <topology evidence="5">Peripheral membrane protein</topology>
        <orientation evidence="5">Cytoplasmic side</orientation>
    </subcellularLocation>
    <text evidence="5">Localizes to the Z ring in an FtsZ-dependent manner. Targeted to the membrane through a conserved C-terminal amphipathic helix.</text>
</comment>
<dbReference type="Pfam" id="PF14450">
    <property type="entry name" value="FtsA"/>
    <property type="match status" value="1"/>
</dbReference>
<evidence type="ECO:0000313" key="9">
    <source>
        <dbReference type="Proteomes" id="UP000017184"/>
    </source>
</evidence>
<evidence type="ECO:0000256" key="4">
    <source>
        <dbReference type="ARBA" id="ARBA00023306"/>
    </source>
</evidence>